<feature type="transmembrane region" description="Helical" evidence="7">
    <location>
        <begin position="415"/>
        <end position="435"/>
    </location>
</feature>
<evidence type="ECO:0000256" key="6">
    <source>
        <dbReference type="SAM" id="MobiDB-lite"/>
    </source>
</evidence>
<name>A0ABZ0VCK7_9MICO</name>
<keyword evidence="3 7" id="KW-0812">Transmembrane</keyword>
<keyword evidence="4 7" id="KW-1133">Transmembrane helix</keyword>
<dbReference type="PIRSF" id="PIRSF006060">
    <property type="entry name" value="AA_transporter"/>
    <property type="match status" value="1"/>
</dbReference>
<evidence type="ECO:0000256" key="4">
    <source>
        <dbReference type="ARBA" id="ARBA00022989"/>
    </source>
</evidence>
<dbReference type="PANTHER" id="PTHR42770:SF11">
    <property type="entry name" value="INNER MEMBRANE TRANSPORT PROTEIN YBAT"/>
    <property type="match status" value="1"/>
</dbReference>
<evidence type="ECO:0000313" key="8">
    <source>
        <dbReference type="EMBL" id="WQB71348.1"/>
    </source>
</evidence>
<feature type="transmembrane region" description="Helical" evidence="7">
    <location>
        <begin position="133"/>
        <end position="149"/>
    </location>
</feature>
<feature type="transmembrane region" description="Helical" evidence="7">
    <location>
        <begin position="53"/>
        <end position="75"/>
    </location>
</feature>
<keyword evidence="2" id="KW-1003">Cell membrane</keyword>
<keyword evidence="5 7" id="KW-0472">Membrane</keyword>
<feature type="region of interest" description="Disordered" evidence="6">
    <location>
        <begin position="446"/>
        <end position="472"/>
    </location>
</feature>
<organism evidence="8 9">
    <name type="scientific">Microbacterium invictum</name>
    <dbReference type="NCBI Taxonomy" id="515415"/>
    <lineage>
        <taxon>Bacteria</taxon>
        <taxon>Bacillati</taxon>
        <taxon>Actinomycetota</taxon>
        <taxon>Actinomycetes</taxon>
        <taxon>Micrococcales</taxon>
        <taxon>Microbacteriaceae</taxon>
        <taxon>Microbacterium</taxon>
    </lineage>
</organism>
<dbReference type="PANTHER" id="PTHR42770">
    <property type="entry name" value="AMINO ACID TRANSPORTER-RELATED"/>
    <property type="match status" value="1"/>
</dbReference>
<feature type="transmembrane region" description="Helical" evidence="7">
    <location>
        <begin position="284"/>
        <end position="306"/>
    </location>
</feature>
<dbReference type="InterPro" id="IPR002293">
    <property type="entry name" value="AA/rel_permease1"/>
</dbReference>
<evidence type="ECO:0000256" key="5">
    <source>
        <dbReference type="ARBA" id="ARBA00023136"/>
    </source>
</evidence>
<evidence type="ECO:0000256" key="7">
    <source>
        <dbReference type="SAM" id="Phobius"/>
    </source>
</evidence>
<sequence>MAHDVDAAPVEEKHGLKRVVGVWLLFAFIVGDTLGAGIYTLVGTMALDVGGVIWLPLLIALVVALLTAGTYAELITKYPHAGGAARYVERAFGIPFVSFLVGFLMMASGITTAAALANAFAGDYLASLVDLPAAPMAVAFILVLTLINLRGVRESLGANMVAAMIEVSGLVLIIVIAAIVFGSGGGDPSRLVEFAPDVPPLQGAFAATIIAFFSFLGFEAAANMAEEVKNPSRAYPRALFGAILTAAVVYLLIAIGAVIVVPPADLAESTGPLLEVVTASGLPVPGWLFSIIALIAIANGALLFMVMASRVGYGLGEAGLLPRAFRRVLPNRRTPWVSIVVVAAVTILLTLLGDVATLAETTVLLLLLVFLSANVSVLVLKKDRVDHPHFSVPRIVPILAIIASVVLLTQQTGPVWLGTLVYLAVGAVLFVVARARRKHEIRTERIDVIPPSTEPAPSGSPEAPRSDGDRDR</sequence>
<dbReference type="Gene3D" id="1.20.1740.10">
    <property type="entry name" value="Amino acid/polyamine transporter I"/>
    <property type="match status" value="1"/>
</dbReference>
<gene>
    <name evidence="8" type="ORF">T9R20_05115</name>
</gene>
<feature type="transmembrane region" description="Helical" evidence="7">
    <location>
        <begin position="362"/>
        <end position="380"/>
    </location>
</feature>
<dbReference type="Proteomes" id="UP001324533">
    <property type="component" value="Chromosome"/>
</dbReference>
<evidence type="ECO:0000256" key="1">
    <source>
        <dbReference type="ARBA" id="ARBA00004651"/>
    </source>
</evidence>
<evidence type="ECO:0000256" key="2">
    <source>
        <dbReference type="ARBA" id="ARBA00022475"/>
    </source>
</evidence>
<dbReference type="EMBL" id="CP139779">
    <property type="protein sequence ID" value="WQB71348.1"/>
    <property type="molecule type" value="Genomic_DNA"/>
</dbReference>
<dbReference type="InterPro" id="IPR050367">
    <property type="entry name" value="APC_superfamily"/>
</dbReference>
<feature type="transmembrane region" description="Helical" evidence="7">
    <location>
        <begin position="161"/>
        <end position="181"/>
    </location>
</feature>
<feature type="transmembrane region" description="Helical" evidence="7">
    <location>
        <begin position="239"/>
        <end position="264"/>
    </location>
</feature>
<feature type="transmembrane region" description="Helical" evidence="7">
    <location>
        <begin position="336"/>
        <end position="356"/>
    </location>
</feature>
<accession>A0ABZ0VCK7</accession>
<feature type="transmembrane region" description="Helical" evidence="7">
    <location>
        <begin position="96"/>
        <end position="121"/>
    </location>
</feature>
<feature type="transmembrane region" description="Helical" evidence="7">
    <location>
        <begin position="20"/>
        <end position="41"/>
    </location>
</feature>
<proteinExistence type="predicted"/>
<protein>
    <submittedName>
        <fullName evidence="8">APC family permease</fullName>
    </submittedName>
</protein>
<feature type="transmembrane region" description="Helical" evidence="7">
    <location>
        <begin position="201"/>
        <end position="218"/>
    </location>
</feature>
<dbReference type="RefSeq" id="WP_322411466.1">
    <property type="nucleotide sequence ID" value="NZ_CP139779.1"/>
</dbReference>
<feature type="transmembrane region" description="Helical" evidence="7">
    <location>
        <begin position="392"/>
        <end position="409"/>
    </location>
</feature>
<dbReference type="Pfam" id="PF13520">
    <property type="entry name" value="AA_permease_2"/>
    <property type="match status" value="1"/>
</dbReference>
<keyword evidence="9" id="KW-1185">Reference proteome</keyword>
<evidence type="ECO:0000313" key="9">
    <source>
        <dbReference type="Proteomes" id="UP001324533"/>
    </source>
</evidence>
<reference evidence="8 9" key="1">
    <citation type="submission" date="2023-06" db="EMBL/GenBank/DDBJ databases">
        <title>Rock-solubilizing bacteria, Microbacterium invictum, promotes re-establishment of vegetation in rocky wasteland by accelerating rock bio-weathering and reshaping soil bacterial community.</title>
        <authorList>
            <person name="Liu C."/>
        </authorList>
    </citation>
    <scope>NUCLEOTIDE SEQUENCE [LARGE SCALE GENOMIC DNA]</scope>
    <source>
        <strain evidence="8 9">X-18</strain>
    </source>
</reference>
<evidence type="ECO:0000256" key="3">
    <source>
        <dbReference type="ARBA" id="ARBA00022692"/>
    </source>
</evidence>
<comment type="subcellular location">
    <subcellularLocation>
        <location evidence="1">Cell membrane</location>
        <topology evidence="1">Multi-pass membrane protein</topology>
    </subcellularLocation>
</comment>